<dbReference type="KEGG" id="mbr:MONBRDRAFT_37787"/>
<keyword evidence="2" id="KW-1185">Reference proteome</keyword>
<dbReference type="GeneID" id="5892593"/>
<accession>A9V406</accession>
<evidence type="ECO:0000313" key="2">
    <source>
        <dbReference type="Proteomes" id="UP000001357"/>
    </source>
</evidence>
<protein>
    <submittedName>
        <fullName evidence="1">Uncharacterized protein</fullName>
    </submittedName>
</protein>
<dbReference type="EMBL" id="CH991557">
    <property type="protein sequence ID" value="EDQ87801.1"/>
    <property type="molecule type" value="Genomic_DNA"/>
</dbReference>
<dbReference type="InParanoid" id="A9V406"/>
<dbReference type="AlphaFoldDB" id="A9V406"/>
<dbReference type="OMA" id="TAWMASH"/>
<proteinExistence type="predicted"/>
<dbReference type="Proteomes" id="UP000001357">
    <property type="component" value="Unassembled WGS sequence"/>
</dbReference>
<organism evidence="1 2">
    <name type="scientific">Monosiga brevicollis</name>
    <name type="common">Choanoflagellate</name>
    <dbReference type="NCBI Taxonomy" id="81824"/>
    <lineage>
        <taxon>Eukaryota</taxon>
        <taxon>Choanoflagellata</taxon>
        <taxon>Craspedida</taxon>
        <taxon>Salpingoecidae</taxon>
        <taxon>Monosiga</taxon>
    </lineage>
</organism>
<gene>
    <name evidence="1" type="ORF">MONBRDRAFT_37787</name>
</gene>
<reference evidence="1 2" key="1">
    <citation type="journal article" date="2008" name="Nature">
        <title>The genome of the choanoflagellate Monosiga brevicollis and the origin of metazoans.</title>
        <authorList>
            <consortium name="JGI Sequencing"/>
            <person name="King N."/>
            <person name="Westbrook M.J."/>
            <person name="Young S.L."/>
            <person name="Kuo A."/>
            <person name="Abedin M."/>
            <person name="Chapman J."/>
            <person name="Fairclough S."/>
            <person name="Hellsten U."/>
            <person name="Isogai Y."/>
            <person name="Letunic I."/>
            <person name="Marr M."/>
            <person name="Pincus D."/>
            <person name="Putnam N."/>
            <person name="Rokas A."/>
            <person name="Wright K.J."/>
            <person name="Zuzow R."/>
            <person name="Dirks W."/>
            <person name="Good M."/>
            <person name="Goodstein D."/>
            <person name="Lemons D."/>
            <person name="Li W."/>
            <person name="Lyons J.B."/>
            <person name="Morris A."/>
            <person name="Nichols S."/>
            <person name="Richter D.J."/>
            <person name="Salamov A."/>
            <person name="Bork P."/>
            <person name="Lim W.A."/>
            <person name="Manning G."/>
            <person name="Miller W.T."/>
            <person name="McGinnis W."/>
            <person name="Shapiro H."/>
            <person name="Tjian R."/>
            <person name="Grigoriev I.V."/>
            <person name="Rokhsar D."/>
        </authorList>
    </citation>
    <scope>NUCLEOTIDE SEQUENCE [LARGE SCALE GENOMIC DNA]</scope>
    <source>
        <strain evidence="2">MX1 / ATCC 50154</strain>
    </source>
</reference>
<dbReference type="RefSeq" id="XP_001747334.1">
    <property type="nucleotide sequence ID" value="XM_001747282.1"/>
</dbReference>
<sequence length="391" mass="42763">MSRLSFFGAAVNRLLRAVADSGRESGVSISAVIGAVTVEGVAKDIDLADQNAKPTPFTDAGADRRPKHAAYRGTALASEVPEACQIEIQMMLASKGDVDGSHLHQSLPWDAILKGPLMHSAEYRDAIMRMYAQTKALAKQGSMVPASLCAAICTKVTAWMASHSMRLLLDQVPAEAYGDDVDRAMVSFQDTLTQFAEREKQTNWLIKCARFDDALAMAKRSMQDCANLYEDLALLRKRLLRAQYKANSDLVHQLQWTGGLVLVALGCDYIGVVPSVPTIGSAAAEAVKKLALAGIVLAVPQAVAHWILSEEARVHLQQLEEAFEERDTWHRRLQRLNNQVLDMCPAMTDADLFQPLNQEDGLESGWERVDMSGFTSGLSSRSSELVEPGHL</sequence>
<name>A9V406_MONBE</name>
<evidence type="ECO:0000313" key="1">
    <source>
        <dbReference type="EMBL" id="EDQ87801.1"/>
    </source>
</evidence>